<dbReference type="KEGG" id="cmb:CSW64_18270"/>
<dbReference type="AlphaFoldDB" id="A0A2D2B1Q9"/>
<dbReference type="InterPro" id="IPR014710">
    <property type="entry name" value="RmlC-like_jellyroll"/>
</dbReference>
<dbReference type="InterPro" id="IPR011051">
    <property type="entry name" value="RmlC_Cupin_sf"/>
</dbReference>
<feature type="domain" description="HTH cro/C1-type" evidence="2">
    <location>
        <begin position="13"/>
        <end position="67"/>
    </location>
</feature>
<accession>A0A2D2B1Q9</accession>
<dbReference type="GO" id="GO:0003700">
    <property type="term" value="F:DNA-binding transcription factor activity"/>
    <property type="evidence" value="ECO:0007669"/>
    <property type="project" value="TreeGrafter"/>
</dbReference>
<dbReference type="PANTHER" id="PTHR46797:SF20">
    <property type="entry name" value="BLR4304 PROTEIN"/>
    <property type="match status" value="1"/>
</dbReference>
<keyword evidence="1" id="KW-0238">DNA-binding</keyword>
<dbReference type="Pfam" id="PF01381">
    <property type="entry name" value="HTH_3"/>
    <property type="match status" value="1"/>
</dbReference>
<dbReference type="Proteomes" id="UP000228945">
    <property type="component" value="Chromosome"/>
</dbReference>
<dbReference type="Gene3D" id="1.10.260.40">
    <property type="entry name" value="lambda repressor-like DNA-binding domains"/>
    <property type="match status" value="1"/>
</dbReference>
<organism evidence="3 4">
    <name type="scientific">Caulobacter mirabilis</name>
    <dbReference type="NCBI Taxonomy" id="69666"/>
    <lineage>
        <taxon>Bacteria</taxon>
        <taxon>Pseudomonadati</taxon>
        <taxon>Pseudomonadota</taxon>
        <taxon>Alphaproteobacteria</taxon>
        <taxon>Caulobacterales</taxon>
        <taxon>Caulobacteraceae</taxon>
        <taxon>Caulobacter</taxon>
    </lineage>
</organism>
<dbReference type="Gene3D" id="2.60.120.10">
    <property type="entry name" value="Jelly Rolls"/>
    <property type="match status" value="1"/>
</dbReference>
<dbReference type="CDD" id="cd00093">
    <property type="entry name" value="HTH_XRE"/>
    <property type="match status" value="1"/>
</dbReference>
<dbReference type="OrthoDB" id="9805356at2"/>
<dbReference type="InterPro" id="IPR001387">
    <property type="entry name" value="Cro/C1-type_HTH"/>
</dbReference>
<dbReference type="SUPFAM" id="SSF47413">
    <property type="entry name" value="lambda repressor-like DNA-binding domains"/>
    <property type="match status" value="1"/>
</dbReference>
<evidence type="ECO:0000313" key="4">
    <source>
        <dbReference type="Proteomes" id="UP000228945"/>
    </source>
</evidence>
<evidence type="ECO:0000313" key="3">
    <source>
        <dbReference type="EMBL" id="ATQ44191.1"/>
    </source>
</evidence>
<proteinExistence type="predicted"/>
<dbReference type="PANTHER" id="PTHR46797">
    <property type="entry name" value="HTH-TYPE TRANSCRIPTIONAL REGULATOR"/>
    <property type="match status" value="1"/>
</dbReference>
<dbReference type="PROSITE" id="PS50943">
    <property type="entry name" value="HTH_CROC1"/>
    <property type="match status" value="1"/>
</dbReference>
<sequence length="200" mass="20981">MSSRLSAKAGLAIRKLRLAGGWTLAQLSERSGVPLSTLSKVELGQTSLSYENLLRICKGLEIDMARLIGAEADGTVGVAGAPVAVGRRSVVRAGQGERMDLSAGPGRVAGGELIRKAFTPVMVEVDAASVEEHGGFSRDEGEAYVMALSGDLVLHSELYAPLHLSEGDAVYFDARAGYALVRKGDGPSRALIVFAGDRQI</sequence>
<name>A0A2D2B1Q9_9CAUL</name>
<reference evidence="3 4" key="1">
    <citation type="submission" date="2017-10" db="EMBL/GenBank/DDBJ databases">
        <title>Genome sequence of Caulobacter mirabilis FWC38.</title>
        <authorList>
            <person name="Fiebig A."/>
            <person name="Crosson S."/>
        </authorList>
    </citation>
    <scope>NUCLEOTIDE SEQUENCE [LARGE SCALE GENOMIC DNA]</scope>
    <source>
        <strain evidence="3 4">FWC 38</strain>
    </source>
</reference>
<evidence type="ECO:0000259" key="2">
    <source>
        <dbReference type="PROSITE" id="PS50943"/>
    </source>
</evidence>
<gene>
    <name evidence="3" type="ORF">CSW64_18270</name>
</gene>
<dbReference type="GO" id="GO:0005829">
    <property type="term" value="C:cytosol"/>
    <property type="evidence" value="ECO:0007669"/>
    <property type="project" value="TreeGrafter"/>
</dbReference>
<dbReference type="SUPFAM" id="SSF51182">
    <property type="entry name" value="RmlC-like cupins"/>
    <property type="match status" value="1"/>
</dbReference>
<keyword evidence="4" id="KW-1185">Reference proteome</keyword>
<evidence type="ECO:0000256" key="1">
    <source>
        <dbReference type="ARBA" id="ARBA00023125"/>
    </source>
</evidence>
<dbReference type="InterPro" id="IPR050807">
    <property type="entry name" value="TransReg_Diox_bact_type"/>
</dbReference>
<dbReference type="InterPro" id="IPR010982">
    <property type="entry name" value="Lambda_DNA-bd_dom_sf"/>
</dbReference>
<dbReference type="CDD" id="cd02209">
    <property type="entry name" value="cupin_XRE_C"/>
    <property type="match status" value="1"/>
</dbReference>
<dbReference type="GO" id="GO:0003677">
    <property type="term" value="F:DNA binding"/>
    <property type="evidence" value="ECO:0007669"/>
    <property type="project" value="UniProtKB-KW"/>
</dbReference>
<dbReference type="SMART" id="SM00530">
    <property type="entry name" value="HTH_XRE"/>
    <property type="match status" value="1"/>
</dbReference>
<protein>
    <submittedName>
        <fullName evidence="3">Transcriptional regulator</fullName>
    </submittedName>
</protein>
<dbReference type="RefSeq" id="WP_099623439.1">
    <property type="nucleotide sequence ID" value="NZ_CP024201.1"/>
</dbReference>
<dbReference type="EMBL" id="CP024201">
    <property type="protein sequence ID" value="ATQ44191.1"/>
    <property type="molecule type" value="Genomic_DNA"/>
</dbReference>